<dbReference type="AlphaFoldDB" id="A0AAE3DHM5"/>
<feature type="compositionally biased region" description="Basic and acidic residues" evidence="1">
    <location>
        <begin position="46"/>
        <end position="55"/>
    </location>
</feature>
<proteinExistence type="predicted"/>
<reference evidence="2" key="1">
    <citation type="submission" date="2021-10" db="EMBL/GenBank/DDBJ databases">
        <title>Anaerobic single-cell dispensing facilitates the cultivation of human gut bacteria.</title>
        <authorList>
            <person name="Afrizal A."/>
        </authorList>
    </citation>
    <scope>NUCLEOTIDE SEQUENCE</scope>
    <source>
        <strain evidence="2">CLA-AA-H274</strain>
    </source>
</reference>
<dbReference type="Proteomes" id="UP001198962">
    <property type="component" value="Unassembled WGS sequence"/>
</dbReference>
<organism evidence="2 3">
    <name type="scientific">Brotaphodocola catenula</name>
    <dbReference type="NCBI Taxonomy" id="2885361"/>
    <lineage>
        <taxon>Bacteria</taxon>
        <taxon>Bacillati</taxon>
        <taxon>Bacillota</taxon>
        <taxon>Clostridia</taxon>
        <taxon>Lachnospirales</taxon>
        <taxon>Lachnospiraceae</taxon>
        <taxon>Brotaphodocola</taxon>
    </lineage>
</organism>
<keyword evidence="3" id="KW-1185">Reference proteome</keyword>
<dbReference type="EMBL" id="JAJEPU010000009">
    <property type="protein sequence ID" value="MCC2164160.1"/>
    <property type="molecule type" value="Genomic_DNA"/>
</dbReference>
<name>A0AAE3DHM5_9FIRM</name>
<feature type="compositionally biased region" description="Polar residues" evidence="1">
    <location>
        <begin position="88"/>
        <end position="99"/>
    </location>
</feature>
<dbReference type="RefSeq" id="WP_308450878.1">
    <property type="nucleotide sequence ID" value="NZ_JAJEPU010000009.1"/>
</dbReference>
<evidence type="ECO:0000313" key="2">
    <source>
        <dbReference type="EMBL" id="MCC2164160.1"/>
    </source>
</evidence>
<feature type="compositionally biased region" description="Low complexity" evidence="1">
    <location>
        <begin position="56"/>
        <end position="80"/>
    </location>
</feature>
<accession>A0AAE3DHM5</accession>
<evidence type="ECO:0000313" key="3">
    <source>
        <dbReference type="Proteomes" id="UP001198962"/>
    </source>
</evidence>
<evidence type="ECO:0008006" key="4">
    <source>
        <dbReference type="Google" id="ProtNLM"/>
    </source>
</evidence>
<protein>
    <recommendedName>
        <fullName evidence="4">Lipoprotein</fullName>
    </recommendedName>
</protein>
<comment type="caution">
    <text evidence="2">The sequence shown here is derived from an EMBL/GenBank/DDBJ whole genome shotgun (WGS) entry which is preliminary data.</text>
</comment>
<sequence>MRRFLTLIITILTFGILLTGCQIFSSEVSSTTSGQAHAGHFSNSQHRRDSADRQRQNQNQNTNQSSQDQPQNSLQDPSQNLSDDRTSGTETTFSDDSGTSSQMVYFEETCLSATGRKAHLNGKHATLSITHIVGNSERPSKNGEANFSCLGAPCILLHDGAVAVRLNGQYMLFLADDTIEYEGIYKKKKDVSKDTLKWLHFYDSLSEAERNALNMIPSELADELPPERFAMETAAPASFSEDAPSYIEALTEKELNETEDLAQSYFNESSSDVEGVDQIYPLDGDFALYHNAGIEAEYGPGNLIIYKILTVQDRRTGNSFHTVSIARSSKSGAWKIINAGQQGS</sequence>
<gene>
    <name evidence="2" type="ORF">LKD32_04535</name>
</gene>
<evidence type="ECO:0000256" key="1">
    <source>
        <dbReference type="SAM" id="MobiDB-lite"/>
    </source>
</evidence>
<feature type="region of interest" description="Disordered" evidence="1">
    <location>
        <begin position="32"/>
        <end position="99"/>
    </location>
</feature>
<dbReference type="PROSITE" id="PS51257">
    <property type="entry name" value="PROKAR_LIPOPROTEIN"/>
    <property type="match status" value="1"/>
</dbReference>